<evidence type="ECO:0000313" key="5">
    <source>
        <dbReference type="Proteomes" id="UP000190776"/>
    </source>
</evidence>
<dbReference type="InterPro" id="IPR029069">
    <property type="entry name" value="HotDog_dom_sf"/>
</dbReference>
<dbReference type="SUPFAM" id="SSF54637">
    <property type="entry name" value="Thioesterase/thiol ester dehydrase-isomerase"/>
    <property type="match status" value="2"/>
</dbReference>
<name>A0A1S8BEF9_9PEZI</name>
<dbReference type="PANTHER" id="PTHR11066">
    <property type="entry name" value="ACYL-COA THIOESTERASE"/>
    <property type="match status" value="1"/>
</dbReference>
<feature type="domain" description="Acyl-CoA thioesterase-like N-terminal HotDog" evidence="2">
    <location>
        <begin position="39"/>
        <end position="123"/>
    </location>
</feature>
<comment type="caution">
    <text evidence="4">The sequence shown here is derived from an EMBL/GenBank/DDBJ whole genome shotgun (WGS) entry which is preliminary data.</text>
</comment>
<feature type="region of interest" description="Disordered" evidence="1">
    <location>
        <begin position="136"/>
        <end position="178"/>
    </location>
</feature>
<evidence type="ECO:0000313" key="4">
    <source>
        <dbReference type="EMBL" id="OMP85771.1"/>
    </source>
</evidence>
<reference evidence="4 5" key="1">
    <citation type="submission" date="2017-01" db="EMBL/GenBank/DDBJ databases">
        <title>Draft genome sequence of Diplodia seriata F98.1, a fungal species involved in grapevine trunk diseases.</title>
        <authorList>
            <person name="Robert-Siegwald G."/>
            <person name="Vallet J."/>
            <person name="Abou-Mansour E."/>
            <person name="Xu J."/>
            <person name="Rey P."/>
            <person name="Bertsch C."/>
            <person name="Rego C."/>
            <person name="Larignon P."/>
            <person name="Fontaine F."/>
            <person name="Lebrun M.-H."/>
        </authorList>
    </citation>
    <scope>NUCLEOTIDE SEQUENCE [LARGE SCALE GENOMIC DNA]</scope>
    <source>
        <strain evidence="4 5">F98.1</strain>
    </source>
</reference>
<dbReference type="AlphaFoldDB" id="A0A1S8BEF9"/>
<sequence>MSTLIKPPPIDSSKSAIEQMLDLTQLTPIDPDLFTNTQPLWHPPGARGIFGGAIIAQCLAAAQRTIPVDFSIHSMHCYFVLAGDSEIPVVYHVEHVREGRSFATRTVQARQRGKVIFTTTLSFVKVDSAGKEKVEHAFSMPDVAGPSEEESRRHAQDDDQPFESQRIDIGNNESPYPHTKKCRQWIRARGTISPAGGHQAHLSAVAYMSDSFLIGTVARVHGLWTFKPRRGGRPTIDEETLRKLLHEDEEKVKRIPGMTDHVIKGLRAGKSLAQAEQDRPEIGMMVSLDHSIYFHSPRDFRADEWMFTEMESPWSGDGRGLAISKIWSRDGKLIATCVQEVSHLAAIAKVPALTLCRVLSA</sequence>
<dbReference type="GO" id="GO:0009062">
    <property type="term" value="P:fatty acid catabolic process"/>
    <property type="evidence" value="ECO:0007669"/>
    <property type="project" value="TreeGrafter"/>
</dbReference>
<dbReference type="CDD" id="cd03444">
    <property type="entry name" value="Thioesterase_II_repeat1"/>
    <property type="match status" value="1"/>
</dbReference>
<protein>
    <submittedName>
        <fullName evidence="4">Acyl-coenzyme A thioesterase 8</fullName>
    </submittedName>
</protein>
<dbReference type="InterPro" id="IPR003703">
    <property type="entry name" value="Acyl_CoA_thio"/>
</dbReference>
<dbReference type="Pfam" id="PF20789">
    <property type="entry name" value="4HBT_3C"/>
    <property type="match status" value="1"/>
</dbReference>
<dbReference type="STRING" id="420778.A0A1S8BEF9"/>
<dbReference type="InterPro" id="IPR049450">
    <property type="entry name" value="ACOT8-like_C"/>
</dbReference>
<dbReference type="InterPro" id="IPR049449">
    <property type="entry name" value="TesB_ACOT8-like_N"/>
</dbReference>
<evidence type="ECO:0000259" key="2">
    <source>
        <dbReference type="Pfam" id="PF13622"/>
    </source>
</evidence>
<dbReference type="EMBL" id="MSZU01000081">
    <property type="protein sequence ID" value="OMP85771.1"/>
    <property type="molecule type" value="Genomic_DNA"/>
</dbReference>
<gene>
    <name evidence="4" type="ORF">BK809_0001982</name>
</gene>
<evidence type="ECO:0000259" key="3">
    <source>
        <dbReference type="Pfam" id="PF20789"/>
    </source>
</evidence>
<dbReference type="Gene3D" id="3.10.129.10">
    <property type="entry name" value="Hotdog Thioesterase"/>
    <property type="match status" value="2"/>
</dbReference>
<dbReference type="Pfam" id="PF13622">
    <property type="entry name" value="4HBT_3"/>
    <property type="match status" value="1"/>
</dbReference>
<dbReference type="PANTHER" id="PTHR11066:SF34">
    <property type="entry name" value="ACYL-COENZYME A THIOESTERASE 8"/>
    <property type="match status" value="1"/>
</dbReference>
<dbReference type="FunFam" id="3.10.129.10:FF:000074">
    <property type="entry name" value="Acyl-CoA thioesterase II"/>
    <property type="match status" value="1"/>
</dbReference>
<dbReference type="GO" id="GO:0006637">
    <property type="term" value="P:acyl-CoA metabolic process"/>
    <property type="evidence" value="ECO:0007669"/>
    <property type="project" value="InterPro"/>
</dbReference>
<accession>A0A1S8BEF9</accession>
<dbReference type="GO" id="GO:0005782">
    <property type="term" value="C:peroxisomal matrix"/>
    <property type="evidence" value="ECO:0007669"/>
    <property type="project" value="UniProtKB-SubCell"/>
</dbReference>
<dbReference type="CDD" id="cd03445">
    <property type="entry name" value="Thioesterase_II_repeat2"/>
    <property type="match status" value="1"/>
</dbReference>
<dbReference type="GO" id="GO:0047617">
    <property type="term" value="F:fatty acyl-CoA hydrolase activity"/>
    <property type="evidence" value="ECO:0007669"/>
    <property type="project" value="InterPro"/>
</dbReference>
<evidence type="ECO:0000256" key="1">
    <source>
        <dbReference type="SAM" id="MobiDB-lite"/>
    </source>
</evidence>
<organism evidence="4 5">
    <name type="scientific">Diplodia seriata</name>
    <dbReference type="NCBI Taxonomy" id="420778"/>
    <lineage>
        <taxon>Eukaryota</taxon>
        <taxon>Fungi</taxon>
        <taxon>Dikarya</taxon>
        <taxon>Ascomycota</taxon>
        <taxon>Pezizomycotina</taxon>
        <taxon>Dothideomycetes</taxon>
        <taxon>Dothideomycetes incertae sedis</taxon>
        <taxon>Botryosphaeriales</taxon>
        <taxon>Botryosphaeriaceae</taxon>
        <taxon>Diplodia</taxon>
    </lineage>
</organism>
<dbReference type="Proteomes" id="UP000190776">
    <property type="component" value="Unassembled WGS sequence"/>
</dbReference>
<feature type="domain" description="Acyl-CoA thioesterase-like C-terminal" evidence="3">
    <location>
        <begin position="154"/>
        <end position="341"/>
    </location>
</feature>
<proteinExistence type="predicted"/>
<dbReference type="OrthoDB" id="68328at2759"/>